<reference evidence="3" key="1">
    <citation type="journal article" date="2019" name="Int. J. Syst. Evol. Microbiol.">
        <title>The Global Catalogue of Microorganisms (GCM) 10K type strain sequencing project: providing services to taxonomists for standard genome sequencing and annotation.</title>
        <authorList>
            <consortium name="The Broad Institute Genomics Platform"/>
            <consortium name="The Broad Institute Genome Sequencing Center for Infectious Disease"/>
            <person name="Wu L."/>
            <person name="Ma J."/>
        </authorList>
    </citation>
    <scope>NUCLEOTIDE SEQUENCE [LARGE SCALE GENOMIC DNA]</scope>
    <source>
        <strain evidence="3">CGMCC 4.1782</strain>
    </source>
</reference>
<dbReference type="Gene3D" id="3.30.70.2970">
    <property type="entry name" value="Protein of unknown function (DUF541), domain 2"/>
    <property type="match status" value="1"/>
</dbReference>
<accession>A0ABW5CT27</accession>
<dbReference type="PIRSF" id="PIRSF029033">
    <property type="entry name" value="UCP029033"/>
    <property type="match status" value="1"/>
</dbReference>
<keyword evidence="1" id="KW-0472">Membrane</keyword>
<evidence type="ECO:0000313" key="3">
    <source>
        <dbReference type="Proteomes" id="UP001597374"/>
    </source>
</evidence>
<dbReference type="EMBL" id="JBHUIM010000001">
    <property type="protein sequence ID" value="MFD2245169.1"/>
    <property type="molecule type" value="Genomic_DNA"/>
</dbReference>
<keyword evidence="1" id="KW-0812">Transmembrane</keyword>
<dbReference type="PANTHER" id="PTHR34387:SF2">
    <property type="entry name" value="SLR1258 PROTEIN"/>
    <property type="match status" value="1"/>
</dbReference>
<comment type="caution">
    <text evidence="2">The sequence shown here is derived from an EMBL/GenBank/DDBJ whole genome shotgun (WGS) entry which is preliminary data.</text>
</comment>
<name>A0ABW5CT27_9BACT</name>
<organism evidence="2 3">
    <name type="scientific">Pontibacter ruber</name>
    <dbReference type="NCBI Taxonomy" id="1343895"/>
    <lineage>
        <taxon>Bacteria</taxon>
        <taxon>Pseudomonadati</taxon>
        <taxon>Bacteroidota</taxon>
        <taxon>Cytophagia</taxon>
        <taxon>Cytophagales</taxon>
        <taxon>Hymenobacteraceae</taxon>
        <taxon>Pontibacter</taxon>
    </lineage>
</organism>
<dbReference type="Pfam" id="PF04402">
    <property type="entry name" value="SIMPL"/>
    <property type="match status" value="1"/>
</dbReference>
<dbReference type="Proteomes" id="UP001597374">
    <property type="component" value="Unassembled WGS sequence"/>
</dbReference>
<gene>
    <name evidence="2" type="ORF">ACFSKP_02815</name>
</gene>
<dbReference type="InterPro" id="IPR052022">
    <property type="entry name" value="26kDa_periplasmic_antigen"/>
</dbReference>
<keyword evidence="1" id="KW-1133">Transmembrane helix</keyword>
<feature type="transmembrane region" description="Helical" evidence="1">
    <location>
        <begin position="7"/>
        <end position="29"/>
    </location>
</feature>
<dbReference type="PANTHER" id="PTHR34387">
    <property type="entry name" value="SLR1258 PROTEIN"/>
    <property type="match status" value="1"/>
</dbReference>
<sequence length="243" mass="26861">MSDSNNLIIPTLILGISLMLSTLIFASFWSQRYKENQTITVTGSAKREITSDLGILRGTIQATAATAEEAYKSLQRQRPVVINYLKQQGFQEADINLMTINLNPVYELNNQGFPTNRVLEYNGNQMIEVKSRDVKKIKSISLDITSLVNQGISFSVMPPEYYYTKLADLKIEIQADAAKDALNRAQKIAEATGSTLGPISNARMGVLQITPVNSNMVSDYGINDVSSIEKEITAVVNASFRLD</sequence>
<proteinExistence type="predicted"/>
<evidence type="ECO:0000313" key="2">
    <source>
        <dbReference type="EMBL" id="MFD2245169.1"/>
    </source>
</evidence>
<evidence type="ECO:0000256" key="1">
    <source>
        <dbReference type="SAM" id="Phobius"/>
    </source>
</evidence>
<dbReference type="InterPro" id="IPR016907">
    <property type="entry name" value="UCP029033"/>
</dbReference>
<dbReference type="RefSeq" id="WP_250429389.1">
    <property type="nucleotide sequence ID" value="NZ_JALPRR010000002.1"/>
</dbReference>
<dbReference type="Gene3D" id="3.30.110.170">
    <property type="entry name" value="Protein of unknown function (DUF541), domain 1"/>
    <property type="match status" value="1"/>
</dbReference>
<protein>
    <submittedName>
        <fullName evidence="2">SIMPL domain-containing protein</fullName>
    </submittedName>
</protein>
<dbReference type="InterPro" id="IPR007497">
    <property type="entry name" value="SIMPL/DUF541"/>
</dbReference>
<keyword evidence="3" id="KW-1185">Reference proteome</keyword>